<name>A0A9X1VED9_9BACL</name>
<accession>A0A9X1VED9</accession>
<protein>
    <submittedName>
        <fullName evidence="1">Uncharacterized protein</fullName>
    </submittedName>
</protein>
<keyword evidence="2" id="KW-1185">Reference proteome</keyword>
<proteinExistence type="predicted"/>
<organism evidence="1 2">
    <name type="scientific">Sulfoacidibacillus ferrooxidans</name>
    <dbReference type="NCBI Taxonomy" id="2005001"/>
    <lineage>
        <taxon>Bacteria</taxon>
        <taxon>Bacillati</taxon>
        <taxon>Bacillota</taxon>
        <taxon>Bacilli</taxon>
        <taxon>Bacillales</taxon>
        <taxon>Alicyclobacillaceae</taxon>
        <taxon>Sulfoacidibacillus</taxon>
    </lineage>
</organism>
<dbReference type="Proteomes" id="UP001139263">
    <property type="component" value="Unassembled WGS sequence"/>
</dbReference>
<evidence type="ECO:0000313" key="1">
    <source>
        <dbReference type="EMBL" id="MCI0184492.1"/>
    </source>
</evidence>
<comment type="caution">
    <text evidence="1">The sequence shown here is derived from an EMBL/GenBank/DDBJ whole genome shotgun (WGS) entry which is preliminary data.</text>
</comment>
<reference evidence="1" key="1">
    <citation type="submission" date="2022-03" db="EMBL/GenBank/DDBJ databases">
        <title>Draft Genome Sequence of Firmicute Strain S0AB, a Heterotrophic Iron/Sulfur-Oxidizing Extreme Acidophile.</title>
        <authorList>
            <person name="Vergara E."/>
            <person name="Pakostova E."/>
            <person name="Johnson D.B."/>
            <person name="Holmes D.S."/>
        </authorList>
    </citation>
    <scope>NUCLEOTIDE SEQUENCE</scope>
    <source>
        <strain evidence="1">S0AB</strain>
    </source>
</reference>
<sequence length="37" mass="4221">MRVYDKEFKEEALKLSYEVGPSAASTQLDSLSAFVFY</sequence>
<gene>
    <name evidence="1" type="ORF">MM817_02789</name>
</gene>
<dbReference type="EMBL" id="JALBUF010000015">
    <property type="protein sequence ID" value="MCI0184492.1"/>
    <property type="molecule type" value="Genomic_DNA"/>
</dbReference>
<evidence type="ECO:0000313" key="2">
    <source>
        <dbReference type="Proteomes" id="UP001139263"/>
    </source>
</evidence>
<dbReference type="AlphaFoldDB" id="A0A9X1VED9"/>